<dbReference type="PANTHER" id="PTHR13904">
    <property type="entry name" value="PRE-MRNA SPLICING FACTOR PRP31"/>
    <property type="match status" value="1"/>
</dbReference>
<name>A0A9Q1MZ99_9SOLA</name>
<dbReference type="GO" id="GO:0071011">
    <property type="term" value="C:precatalytic spliceosome"/>
    <property type="evidence" value="ECO:0007669"/>
    <property type="project" value="TreeGrafter"/>
</dbReference>
<protein>
    <recommendedName>
        <fullName evidence="2">Nop domain-containing protein</fullName>
    </recommendedName>
</protein>
<dbReference type="OrthoDB" id="4771285at2759"/>
<dbReference type="EMBL" id="JAJAGQ010000001">
    <property type="protein sequence ID" value="KAJ8572804.1"/>
    <property type="molecule type" value="Genomic_DNA"/>
</dbReference>
<evidence type="ECO:0000313" key="4">
    <source>
        <dbReference type="Proteomes" id="UP001152561"/>
    </source>
</evidence>
<feature type="compositionally biased region" description="Polar residues" evidence="1">
    <location>
        <begin position="214"/>
        <end position="228"/>
    </location>
</feature>
<evidence type="ECO:0000313" key="3">
    <source>
        <dbReference type="EMBL" id="KAJ8572804.1"/>
    </source>
</evidence>
<reference evidence="4" key="1">
    <citation type="journal article" date="2023" name="Proc. Natl. Acad. Sci. U.S.A.">
        <title>Genomic and structural basis for evolution of tropane alkaloid biosynthesis.</title>
        <authorList>
            <person name="Wanga Y.-J."/>
            <person name="Taina T."/>
            <person name="Yua J.-Y."/>
            <person name="Lia J."/>
            <person name="Xua B."/>
            <person name="Chenc J."/>
            <person name="D'Auriad J.C."/>
            <person name="Huanga J.-P."/>
            <person name="Huanga S.-X."/>
        </authorList>
    </citation>
    <scope>NUCLEOTIDE SEQUENCE [LARGE SCALE GENOMIC DNA]</scope>
    <source>
        <strain evidence="4">cv. KIB-2019</strain>
    </source>
</reference>
<dbReference type="Gene3D" id="1.10.287.4070">
    <property type="match status" value="1"/>
</dbReference>
<evidence type="ECO:0000256" key="1">
    <source>
        <dbReference type="SAM" id="MobiDB-lite"/>
    </source>
</evidence>
<dbReference type="InterPro" id="IPR036070">
    <property type="entry name" value="Nop_dom_sf"/>
</dbReference>
<dbReference type="Proteomes" id="UP001152561">
    <property type="component" value="Unassembled WGS sequence"/>
</dbReference>
<feature type="domain" description="Nop" evidence="2">
    <location>
        <begin position="121"/>
        <end position="236"/>
    </location>
</feature>
<dbReference type="InterPro" id="IPR027105">
    <property type="entry name" value="Prp31"/>
</dbReference>
<proteinExistence type="predicted"/>
<comment type="caution">
    <text evidence="3">The sequence shown here is derived from an EMBL/GenBank/DDBJ whole genome shotgun (WGS) entry which is preliminary data.</text>
</comment>
<dbReference type="PROSITE" id="PS51358">
    <property type="entry name" value="NOP"/>
    <property type="match status" value="1"/>
</dbReference>
<evidence type="ECO:0000259" key="2">
    <source>
        <dbReference type="PROSITE" id="PS51358"/>
    </source>
</evidence>
<dbReference type="PANTHER" id="PTHR13904:SF0">
    <property type="entry name" value="U4_U6 SMALL NUCLEAR RIBONUCLEOPROTEIN PRP31"/>
    <property type="match status" value="1"/>
</dbReference>
<accession>A0A9Q1MZ99</accession>
<sequence>MAIRADGKVLVDDLDNVSKLQKSRRYIDIIQKVEDALNENVKSKGKELESIVPHPIDYARVVNKIGNQMDVDLDGLLPSATTTIGKPLREDALVQACNRALALDSAKKKLVHFVENRMGYIAPNLSAVVGSEVAAKLMGSAGGLSSAKLPCFDVELLGAERKELPGYSSHIYDIRPLGAEGDGYGMLGSSGRSDTMSGLTSSLAITMEQGVKLSNSANQPSGSGTELSETGPFSKI</sequence>
<dbReference type="GO" id="GO:0000244">
    <property type="term" value="P:spliceosomal tri-snRNP complex assembly"/>
    <property type="evidence" value="ECO:0007669"/>
    <property type="project" value="InterPro"/>
</dbReference>
<feature type="region of interest" description="Disordered" evidence="1">
    <location>
        <begin position="214"/>
        <end position="236"/>
    </location>
</feature>
<dbReference type="AlphaFoldDB" id="A0A9Q1MZ99"/>
<dbReference type="InterPro" id="IPR042239">
    <property type="entry name" value="Nop_C"/>
</dbReference>
<dbReference type="Pfam" id="PF01798">
    <property type="entry name" value="Nop"/>
    <property type="match status" value="1"/>
</dbReference>
<organism evidence="3 4">
    <name type="scientific">Anisodus acutangulus</name>
    <dbReference type="NCBI Taxonomy" id="402998"/>
    <lineage>
        <taxon>Eukaryota</taxon>
        <taxon>Viridiplantae</taxon>
        <taxon>Streptophyta</taxon>
        <taxon>Embryophyta</taxon>
        <taxon>Tracheophyta</taxon>
        <taxon>Spermatophyta</taxon>
        <taxon>Magnoliopsida</taxon>
        <taxon>eudicotyledons</taxon>
        <taxon>Gunneridae</taxon>
        <taxon>Pentapetalae</taxon>
        <taxon>asterids</taxon>
        <taxon>lamiids</taxon>
        <taxon>Solanales</taxon>
        <taxon>Solanaceae</taxon>
        <taxon>Solanoideae</taxon>
        <taxon>Hyoscyameae</taxon>
        <taxon>Anisodus</taxon>
    </lineage>
</organism>
<dbReference type="GO" id="GO:0046540">
    <property type="term" value="C:U4/U6 x U5 tri-snRNP complex"/>
    <property type="evidence" value="ECO:0007669"/>
    <property type="project" value="InterPro"/>
</dbReference>
<gene>
    <name evidence="3" type="ORF">K7X08_009315</name>
</gene>
<dbReference type="GO" id="GO:0005687">
    <property type="term" value="C:U4 snRNP"/>
    <property type="evidence" value="ECO:0007669"/>
    <property type="project" value="TreeGrafter"/>
</dbReference>
<keyword evidence="4" id="KW-1185">Reference proteome</keyword>
<dbReference type="InterPro" id="IPR002687">
    <property type="entry name" value="Nop_dom"/>
</dbReference>
<dbReference type="Gene3D" id="1.10.246.90">
    <property type="entry name" value="Nop domain"/>
    <property type="match status" value="1"/>
</dbReference>
<dbReference type="SUPFAM" id="SSF89124">
    <property type="entry name" value="Nop domain"/>
    <property type="match status" value="1"/>
</dbReference>